<dbReference type="InterPro" id="IPR012334">
    <property type="entry name" value="Pectin_lyas_fold"/>
</dbReference>
<name>A0AAU9K3L8_9CILI</name>
<dbReference type="InterPro" id="IPR006626">
    <property type="entry name" value="PbH1"/>
</dbReference>
<dbReference type="PANTHER" id="PTHR22990:SF15">
    <property type="entry name" value="F-BOX ONLY PROTEIN 10"/>
    <property type="match status" value="1"/>
</dbReference>
<dbReference type="PANTHER" id="PTHR22990">
    <property type="entry name" value="F-BOX ONLY PROTEIN"/>
    <property type="match status" value="1"/>
</dbReference>
<dbReference type="NCBIfam" id="TIGR03804">
    <property type="entry name" value="para_beta_helix"/>
    <property type="match status" value="2"/>
</dbReference>
<feature type="domain" description="Right handed beta helix" evidence="4">
    <location>
        <begin position="331"/>
        <end position="475"/>
    </location>
</feature>
<protein>
    <recommendedName>
        <fullName evidence="4">Right handed beta helix domain-containing protein</fullName>
    </recommendedName>
</protein>
<sequence>MDPPDNALIVAPGYGHYMTIQEAINAASNGSKIIVSPGLYSKPIKITKPGLIIEAKETNGEVQISVSRGPLISIRLNEGETCTIKGFKLIHSGEKDENEEFDWLAKLKSKTDANCGVQIFGGNVIIEDCQVTLSSIKAPMPAFFLNECQVHMSNCDVKGSLDISSTGIYAKDSNLAMQACKIYKHKNSAVLLDCTPNNVVTISECAIVNNSRCGILCQNVEFAPTVQHNKIMQNEGAGVLIMNGNIAKIKENDIKFNEVGIEIMDSNPVITKNKIRCNFGSGIAIRSYMTGSSVKIFGNQLYENENSIWIQGESCRSLIEDNPIICNNRKAGIRIEDSANAEIRGNDIYENICQGILMTTGTSAIIDKNCVYGNLRANIACGSGKIIISENRIYRGRCEGIFVFEGNGCEINSNEIYENNDGILVIESNLDIVKNLVHDNKRTGITIAGNGMCKVSENKAYRNTAVGFNIRDNVEGEILRNKAFENQIQICLITRKKWDIKILRNENEWVGEVQLPLQYSCQIF</sequence>
<gene>
    <name evidence="5" type="ORF">BSTOLATCC_MIC55898</name>
</gene>
<evidence type="ECO:0000313" key="5">
    <source>
        <dbReference type="EMBL" id="CAG9332452.1"/>
    </source>
</evidence>
<dbReference type="InterPro" id="IPR039448">
    <property type="entry name" value="Beta_helix"/>
</dbReference>
<comment type="caution">
    <text evidence="5">The sequence shown here is derived from an EMBL/GenBank/DDBJ whole genome shotgun (WGS) entry which is preliminary data.</text>
</comment>
<keyword evidence="2" id="KW-0677">Repeat</keyword>
<accession>A0AAU9K3L8</accession>
<evidence type="ECO:0000259" key="4">
    <source>
        <dbReference type="Pfam" id="PF13229"/>
    </source>
</evidence>
<dbReference type="EMBL" id="CAJZBQ010000054">
    <property type="protein sequence ID" value="CAG9332452.1"/>
    <property type="molecule type" value="Genomic_DNA"/>
</dbReference>
<dbReference type="InterPro" id="IPR022441">
    <property type="entry name" value="Para_beta_helix_rpt-2"/>
</dbReference>
<dbReference type="InterPro" id="IPR011050">
    <property type="entry name" value="Pectin_lyase_fold/virulence"/>
</dbReference>
<evidence type="ECO:0000313" key="6">
    <source>
        <dbReference type="Proteomes" id="UP001162131"/>
    </source>
</evidence>
<proteinExistence type="predicted"/>
<dbReference type="SMART" id="SM00710">
    <property type="entry name" value="PbH1"/>
    <property type="match status" value="11"/>
</dbReference>
<feature type="domain" description="Right handed beta helix" evidence="4">
    <location>
        <begin position="167"/>
        <end position="322"/>
    </location>
</feature>
<evidence type="ECO:0000256" key="3">
    <source>
        <dbReference type="ARBA" id="ARBA00022786"/>
    </source>
</evidence>
<dbReference type="SUPFAM" id="SSF51126">
    <property type="entry name" value="Pectin lyase-like"/>
    <property type="match status" value="2"/>
</dbReference>
<dbReference type="Pfam" id="PF13229">
    <property type="entry name" value="Beta_helix"/>
    <property type="match status" value="2"/>
</dbReference>
<keyword evidence="6" id="KW-1185">Reference proteome</keyword>
<reference evidence="5" key="1">
    <citation type="submission" date="2021-09" db="EMBL/GenBank/DDBJ databases">
        <authorList>
            <consortium name="AG Swart"/>
            <person name="Singh M."/>
            <person name="Singh A."/>
            <person name="Seah K."/>
            <person name="Emmerich C."/>
        </authorList>
    </citation>
    <scope>NUCLEOTIDE SEQUENCE</scope>
    <source>
        <strain evidence="5">ATCC30299</strain>
    </source>
</reference>
<dbReference type="Gene3D" id="2.160.20.10">
    <property type="entry name" value="Single-stranded right-handed beta-helix, Pectin lyase-like"/>
    <property type="match status" value="3"/>
</dbReference>
<evidence type="ECO:0000256" key="2">
    <source>
        <dbReference type="ARBA" id="ARBA00022737"/>
    </source>
</evidence>
<dbReference type="AlphaFoldDB" id="A0AAU9K3L8"/>
<dbReference type="Proteomes" id="UP001162131">
    <property type="component" value="Unassembled WGS sequence"/>
</dbReference>
<dbReference type="InterPro" id="IPR051550">
    <property type="entry name" value="SCF-Subunits/Alg-Epimerases"/>
</dbReference>
<evidence type="ECO:0000256" key="1">
    <source>
        <dbReference type="ARBA" id="ARBA00004906"/>
    </source>
</evidence>
<organism evidence="5 6">
    <name type="scientific">Blepharisma stoltei</name>
    <dbReference type="NCBI Taxonomy" id="1481888"/>
    <lineage>
        <taxon>Eukaryota</taxon>
        <taxon>Sar</taxon>
        <taxon>Alveolata</taxon>
        <taxon>Ciliophora</taxon>
        <taxon>Postciliodesmatophora</taxon>
        <taxon>Heterotrichea</taxon>
        <taxon>Heterotrichida</taxon>
        <taxon>Blepharismidae</taxon>
        <taxon>Blepharisma</taxon>
    </lineage>
</organism>
<keyword evidence="3" id="KW-0833">Ubl conjugation pathway</keyword>
<comment type="pathway">
    <text evidence="1">Protein modification; protein ubiquitination.</text>
</comment>